<feature type="region of interest" description="Disordered" evidence="1">
    <location>
        <begin position="65"/>
        <end position="89"/>
    </location>
</feature>
<gene>
    <name evidence="2" type="ORF">AOQ84DRAFT_378713</name>
</gene>
<keyword evidence="3" id="KW-1185">Reference proteome</keyword>
<reference evidence="2 3" key="1">
    <citation type="journal article" date="2016" name="Nat. Commun.">
        <title>Ectomycorrhizal ecology is imprinted in the genome of the dominant symbiotic fungus Cenococcum geophilum.</title>
        <authorList>
            <consortium name="DOE Joint Genome Institute"/>
            <person name="Peter M."/>
            <person name="Kohler A."/>
            <person name="Ohm R.A."/>
            <person name="Kuo A."/>
            <person name="Krutzmann J."/>
            <person name="Morin E."/>
            <person name="Arend M."/>
            <person name="Barry K.W."/>
            <person name="Binder M."/>
            <person name="Choi C."/>
            <person name="Clum A."/>
            <person name="Copeland A."/>
            <person name="Grisel N."/>
            <person name="Haridas S."/>
            <person name="Kipfer T."/>
            <person name="LaButti K."/>
            <person name="Lindquist E."/>
            <person name="Lipzen A."/>
            <person name="Maire R."/>
            <person name="Meier B."/>
            <person name="Mihaltcheva S."/>
            <person name="Molinier V."/>
            <person name="Murat C."/>
            <person name="Poggeler S."/>
            <person name="Quandt C.A."/>
            <person name="Sperisen C."/>
            <person name="Tritt A."/>
            <person name="Tisserant E."/>
            <person name="Crous P.W."/>
            <person name="Henrissat B."/>
            <person name="Nehls U."/>
            <person name="Egli S."/>
            <person name="Spatafora J.W."/>
            <person name="Grigoriev I.V."/>
            <person name="Martin F.M."/>
        </authorList>
    </citation>
    <scope>NUCLEOTIDE SEQUENCE [LARGE SCALE GENOMIC DNA]</scope>
    <source>
        <strain evidence="2 3">CBS 207.34</strain>
    </source>
</reference>
<dbReference type="AlphaFoldDB" id="A0A8E2EWT5"/>
<evidence type="ECO:0000256" key="1">
    <source>
        <dbReference type="SAM" id="MobiDB-lite"/>
    </source>
</evidence>
<proteinExistence type="predicted"/>
<organism evidence="2 3">
    <name type="scientific">Glonium stellatum</name>
    <dbReference type="NCBI Taxonomy" id="574774"/>
    <lineage>
        <taxon>Eukaryota</taxon>
        <taxon>Fungi</taxon>
        <taxon>Dikarya</taxon>
        <taxon>Ascomycota</taxon>
        <taxon>Pezizomycotina</taxon>
        <taxon>Dothideomycetes</taxon>
        <taxon>Pleosporomycetidae</taxon>
        <taxon>Gloniales</taxon>
        <taxon>Gloniaceae</taxon>
        <taxon>Glonium</taxon>
    </lineage>
</organism>
<evidence type="ECO:0000313" key="2">
    <source>
        <dbReference type="EMBL" id="OCL06331.1"/>
    </source>
</evidence>
<name>A0A8E2EWT5_9PEZI</name>
<protein>
    <submittedName>
        <fullName evidence="2">Uncharacterized protein</fullName>
    </submittedName>
</protein>
<dbReference type="EMBL" id="KV750086">
    <property type="protein sequence ID" value="OCL06331.1"/>
    <property type="molecule type" value="Genomic_DNA"/>
</dbReference>
<dbReference type="Proteomes" id="UP000250140">
    <property type="component" value="Unassembled WGS sequence"/>
</dbReference>
<accession>A0A8E2EWT5</accession>
<evidence type="ECO:0000313" key="3">
    <source>
        <dbReference type="Proteomes" id="UP000250140"/>
    </source>
</evidence>
<sequence>MTPKAYPAKSPFSVLIPQVSPVAYAFNCRVMVYFEAPVSWSKPNIERPRTETTVTDDCFLFTSDHENPPSFGVPSGISSGDGGQGMLSPPARLGKGGAHAISGAMWLSIDLFFGSGSSSSTSNGSRWCKLGEFRVVWASLLGGARMQYATPEIDLWGTMTI</sequence>